<dbReference type="SUPFAM" id="SSF56784">
    <property type="entry name" value="HAD-like"/>
    <property type="match status" value="1"/>
</dbReference>
<sequence length="297" mass="33539">MNQAQPLIDHQPTKDFFVGIDSDGCAIDAMDIKHYECFTPCYIKYFDLQPISTLVRETAIYVNLLSTTRGMNRWVTLDLIFDRLKERPEVIERGVRLPEGSQLKAFLASGLPLSADGIREFADAHPSEEIERCIAWGEGVNQLVEWMVHGCAPFPGVEDAFKVMREKADLMTVSAASARFLEREWAEHGLDRYMTVMAGQEMGTKADHLRLAAKGKYDDERILLIGDAPGDRAAAAEVGVAWYPIIPGKERESWARLRTEAFDRFLAGTYRGDYEDSLKAEYDAVLLSTPPWEVIER</sequence>
<dbReference type="Proteomes" id="UP001230145">
    <property type="component" value="Unassembled WGS sequence"/>
</dbReference>
<accession>A0ABT9PHX2</accession>
<reference evidence="1 2" key="1">
    <citation type="submission" date="2023-07" db="EMBL/GenBank/DDBJ databases">
        <title>Sequencing the genomes of 1000 actinobacteria strains.</title>
        <authorList>
            <person name="Klenk H.-P."/>
        </authorList>
    </citation>
    <scope>NUCLEOTIDE SEQUENCE [LARGE SCALE GENOMIC DNA]</scope>
    <source>
        <strain evidence="1 2">DSM 19515</strain>
    </source>
</reference>
<dbReference type="Gene3D" id="3.40.50.1000">
    <property type="entry name" value="HAD superfamily/HAD-like"/>
    <property type="match status" value="1"/>
</dbReference>
<comment type="caution">
    <text evidence="1">The sequence shown here is derived from an EMBL/GenBank/DDBJ whole genome shotgun (WGS) entry which is preliminary data.</text>
</comment>
<evidence type="ECO:0000313" key="2">
    <source>
        <dbReference type="Proteomes" id="UP001230145"/>
    </source>
</evidence>
<protein>
    <submittedName>
        <fullName evidence="1">Phosphoglycolate phosphatase-like HAD superfamily hydrolase</fullName>
    </submittedName>
</protein>
<dbReference type="EMBL" id="JAUSQL010000001">
    <property type="protein sequence ID" value="MDP9832314.1"/>
    <property type="molecule type" value="Genomic_DNA"/>
</dbReference>
<keyword evidence="2" id="KW-1185">Reference proteome</keyword>
<proteinExistence type="predicted"/>
<dbReference type="InterPro" id="IPR036412">
    <property type="entry name" value="HAD-like_sf"/>
</dbReference>
<dbReference type="InterPro" id="IPR023214">
    <property type="entry name" value="HAD_sf"/>
</dbReference>
<organism evidence="1 2">
    <name type="scientific">Trueperella abortisuis</name>
    <dbReference type="NCBI Taxonomy" id="445930"/>
    <lineage>
        <taxon>Bacteria</taxon>
        <taxon>Bacillati</taxon>
        <taxon>Actinomycetota</taxon>
        <taxon>Actinomycetes</taxon>
        <taxon>Actinomycetales</taxon>
        <taxon>Actinomycetaceae</taxon>
        <taxon>Trueperella</taxon>
    </lineage>
</organism>
<evidence type="ECO:0000313" key="1">
    <source>
        <dbReference type="EMBL" id="MDP9832314.1"/>
    </source>
</evidence>
<dbReference type="RefSeq" id="WP_307634725.1">
    <property type="nucleotide sequence ID" value="NZ_JAUSQL010000001.1"/>
</dbReference>
<name>A0ABT9PHX2_9ACTO</name>
<gene>
    <name evidence="1" type="ORF">J2S45_000993</name>
</gene>